<gene>
    <name evidence="1" type="ORF">S01H4_42104</name>
</gene>
<comment type="caution">
    <text evidence="1">The sequence shown here is derived from an EMBL/GenBank/DDBJ whole genome shotgun (WGS) entry which is preliminary data.</text>
</comment>
<evidence type="ECO:0000313" key="1">
    <source>
        <dbReference type="EMBL" id="GAH03934.1"/>
    </source>
</evidence>
<reference evidence="1" key="1">
    <citation type="journal article" date="2014" name="Front. Microbiol.">
        <title>High frequency of phylogenetically diverse reductive dehalogenase-homologous genes in deep subseafloor sedimentary metagenomes.</title>
        <authorList>
            <person name="Kawai M."/>
            <person name="Futagami T."/>
            <person name="Toyoda A."/>
            <person name="Takaki Y."/>
            <person name="Nishi S."/>
            <person name="Hori S."/>
            <person name="Arai W."/>
            <person name="Tsubouchi T."/>
            <person name="Morono Y."/>
            <person name="Uchiyama I."/>
            <person name="Ito T."/>
            <person name="Fujiyama A."/>
            <person name="Inagaki F."/>
            <person name="Takami H."/>
        </authorList>
    </citation>
    <scope>NUCLEOTIDE SEQUENCE</scope>
    <source>
        <strain evidence="1">Expedition CK06-06</strain>
    </source>
</reference>
<dbReference type="AlphaFoldDB" id="X1DFV8"/>
<sequence>MSTSTINEILLNLQENNRYDIFLDILPSRQNVSGFSIVKIIP</sequence>
<organism evidence="1">
    <name type="scientific">marine sediment metagenome</name>
    <dbReference type="NCBI Taxonomy" id="412755"/>
    <lineage>
        <taxon>unclassified sequences</taxon>
        <taxon>metagenomes</taxon>
        <taxon>ecological metagenomes</taxon>
    </lineage>
</organism>
<proteinExistence type="predicted"/>
<accession>X1DFV8</accession>
<dbReference type="EMBL" id="BART01023089">
    <property type="protein sequence ID" value="GAH03934.1"/>
    <property type="molecule type" value="Genomic_DNA"/>
</dbReference>
<feature type="non-terminal residue" evidence="1">
    <location>
        <position position="42"/>
    </location>
</feature>
<protein>
    <submittedName>
        <fullName evidence="1">Uncharacterized protein</fullName>
    </submittedName>
</protein>
<name>X1DFV8_9ZZZZ</name>